<reference evidence="1 2" key="1">
    <citation type="submission" date="2016-10" db="EMBL/GenBank/DDBJ databases">
        <authorList>
            <person name="de Groot N.N."/>
        </authorList>
    </citation>
    <scope>NUCLEOTIDE SEQUENCE [LARGE SCALE GENOMIC DNA]</scope>
    <source>
        <strain evidence="1 2">DSM 6059</strain>
    </source>
</reference>
<protein>
    <submittedName>
        <fullName evidence="1">Uncharacterized protein</fullName>
    </submittedName>
</protein>
<gene>
    <name evidence="1" type="ORF">SAMN02745724_00601</name>
</gene>
<dbReference type="RefSeq" id="WP_281247132.1">
    <property type="nucleotide sequence ID" value="NZ_FOLO01000003.1"/>
</dbReference>
<dbReference type="AlphaFoldDB" id="A0A1I1FFD6"/>
<evidence type="ECO:0000313" key="1">
    <source>
        <dbReference type="EMBL" id="SFB97686.1"/>
    </source>
</evidence>
<dbReference type="Proteomes" id="UP000198862">
    <property type="component" value="Unassembled WGS sequence"/>
</dbReference>
<accession>A0A1I1FFD6</accession>
<dbReference type="EMBL" id="FOLO01000003">
    <property type="protein sequence ID" value="SFB97686.1"/>
    <property type="molecule type" value="Genomic_DNA"/>
</dbReference>
<organism evidence="1 2">
    <name type="scientific">Pseudoalteromonas denitrificans DSM 6059</name>
    <dbReference type="NCBI Taxonomy" id="1123010"/>
    <lineage>
        <taxon>Bacteria</taxon>
        <taxon>Pseudomonadati</taxon>
        <taxon>Pseudomonadota</taxon>
        <taxon>Gammaproteobacteria</taxon>
        <taxon>Alteromonadales</taxon>
        <taxon>Pseudoalteromonadaceae</taxon>
        <taxon>Pseudoalteromonas</taxon>
    </lineage>
</organism>
<name>A0A1I1FFD6_9GAMM</name>
<evidence type="ECO:0000313" key="2">
    <source>
        <dbReference type="Proteomes" id="UP000198862"/>
    </source>
</evidence>
<dbReference type="STRING" id="1123010.SAMN02745724_00601"/>
<keyword evidence="2" id="KW-1185">Reference proteome</keyword>
<proteinExistence type="predicted"/>
<sequence length="44" mass="5126">MVQINNKMTKFIKAVNFIEKLEKDNLNLTFDELLNVNIDLATKT</sequence>